<evidence type="ECO:0000313" key="2">
    <source>
        <dbReference type="Proteomes" id="UP000594638"/>
    </source>
</evidence>
<name>A0A8S0PVH3_OLEEU</name>
<evidence type="ECO:0000313" key="1">
    <source>
        <dbReference type="EMBL" id="CAA2957799.1"/>
    </source>
</evidence>
<protein>
    <submittedName>
        <fullName evidence="1">Uncharacterized protein</fullName>
    </submittedName>
</protein>
<sequence length="187" mass="20997">MSTAKGCVRDWLISQGKAVKSSRRSVTTDTKSLNSQPISILAEHIRILLVKSRSTKARPKNLSATEKIGHHRQVISSVDVIGSSDLRGPPVSLTGWVTKLTLIKGEPIKMGDDDNDLPFSEKIRSISNRFDSIETGKEKWAKLSLRQLSPKASLKFRFHRTRDHDMDDCTVQMSKIQLTEWCNKGII</sequence>
<dbReference type="EMBL" id="CACTIH010000239">
    <property type="protein sequence ID" value="CAA2957799.1"/>
    <property type="molecule type" value="Genomic_DNA"/>
</dbReference>
<keyword evidence="2" id="KW-1185">Reference proteome</keyword>
<organism evidence="1 2">
    <name type="scientific">Olea europaea subsp. europaea</name>
    <dbReference type="NCBI Taxonomy" id="158383"/>
    <lineage>
        <taxon>Eukaryota</taxon>
        <taxon>Viridiplantae</taxon>
        <taxon>Streptophyta</taxon>
        <taxon>Embryophyta</taxon>
        <taxon>Tracheophyta</taxon>
        <taxon>Spermatophyta</taxon>
        <taxon>Magnoliopsida</taxon>
        <taxon>eudicotyledons</taxon>
        <taxon>Gunneridae</taxon>
        <taxon>Pentapetalae</taxon>
        <taxon>asterids</taxon>
        <taxon>lamiids</taxon>
        <taxon>Lamiales</taxon>
        <taxon>Oleaceae</taxon>
        <taxon>Oleeae</taxon>
        <taxon>Olea</taxon>
    </lineage>
</organism>
<accession>A0A8S0PVH3</accession>
<gene>
    <name evidence="1" type="ORF">OLEA9_A016612</name>
</gene>
<comment type="caution">
    <text evidence="1">The sequence shown here is derived from an EMBL/GenBank/DDBJ whole genome shotgun (WGS) entry which is preliminary data.</text>
</comment>
<dbReference type="AlphaFoldDB" id="A0A8S0PVH3"/>
<dbReference type="Proteomes" id="UP000594638">
    <property type="component" value="Unassembled WGS sequence"/>
</dbReference>
<dbReference type="Gramene" id="OE9A016612T1">
    <property type="protein sequence ID" value="OE9A016612C1"/>
    <property type="gene ID" value="OE9A016612"/>
</dbReference>
<proteinExistence type="predicted"/>
<reference evidence="1 2" key="1">
    <citation type="submission" date="2019-12" db="EMBL/GenBank/DDBJ databases">
        <authorList>
            <person name="Alioto T."/>
            <person name="Alioto T."/>
            <person name="Gomez Garrido J."/>
        </authorList>
    </citation>
    <scope>NUCLEOTIDE SEQUENCE [LARGE SCALE GENOMIC DNA]</scope>
</reference>